<comment type="function">
    <text evidence="8">Acts on ADP-mannose and ADP-glucose as well as ADP-ribose. Prevents glycogen biosynthesis. The reaction catalyzed by this enzyme is a limiting step of the gluconeogenic process.</text>
</comment>
<evidence type="ECO:0000256" key="8">
    <source>
        <dbReference type="ARBA" id="ARBA00025164"/>
    </source>
</evidence>
<dbReference type="PANTHER" id="PTHR11839:SF5">
    <property type="entry name" value="ADP-RIBOSE PYROPHOSPHATASE"/>
    <property type="match status" value="1"/>
</dbReference>
<reference evidence="15" key="1">
    <citation type="submission" date="2024-04" db="EMBL/GenBank/DDBJ databases">
        <title>Phylogenomic analyses of a clade within the roseobacter group suggest taxonomic reassignments of species of the genera Aestuariivita, Citreicella, Loktanella, Nautella, Pelagibaca, Ruegeria, Thalassobius, Thiobacimonas and Tropicibacter, and the proposal o.</title>
        <authorList>
            <person name="Jeon C.O."/>
        </authorList>
    </citation>
    <scope>NUCLEOTIDE SEQUENCE [LARGE SCALE GENOMIC DNA]</scope>
    <source>
        <strain evidence="15">BS5-3</strain>
    </source>
</reference>
<dbReference type="CDD" id="cd24155">
    <property type="entry name" value="NUDIX_ADPRase"/>
    <property type="match status" value="1"/>
</dbReference>
<gene>
    <name evidence="14" type="ORF">AABB29_13190</name>
</gene>
<dbReference type="NCBIfam" id="TIGR00052">
    <property type="entry name" value="nudix-type nucleoside diphosphatase, YffH/AdpP family"/>
    <property type="match status" value="1"/>
</dbReference>
<comment type="catalytic activity">
    <reaction evidence="12">
        <text>ADP-D-ribose + H2O = D-ribose 5-phosphate + AMP + 2 H(+)</text>
        <dbReference type="Rhea" id="RHEA:10412"/>
        <dbReference type="ChEBI" id="CHEBI:15377"/>
        <dbReference type="ChEBI" id="CHEBI:15378"/>
        <dbReference type="ChEBI" id="CHEBI:57967"/>
        <dbReference type="ChEBI" id="CHEBI:78346"/>
        <dbReference type="ChEBI" id="CHEBI:456215"/>
        <dbReference type="EC" id="3.6.1.13"/>
    </reaction>
</comment>
<evidence type="ECO:0000256" key="12">
    <source>
        <dbReference type="ARBA" id="ARBA00049546"/>
    </source>
</evidence>
<dbReference type="InterPro" id="IPR000086">
    <property type="entry name" value="NUDIX_hydrolase_dom"/>
</dbReference>
<dbReference type="Pfam" id="PF00293">
    <property type="entry name" value="NUDIX"/>
    <property type="match status" value="1"/>
</dbReference>
<dbReference type="Pfam" id="PF06094">
    <property type="entry name" value="GGACT"/>
    <property type="match status" value="1"/>
</dbReference>
<keyword evidence="5" id="KW-0479">Metal-binding</keyword>
<evidence type="ECO:0000256" key="1">
    <source>
        <dbReference type="ARBA" id="ARBA00001946"/>
    </source>
</evidence>
<sequence>MLDLFVYGTLQSPALMQAVAGGAIPKPIAATLPEYSLRTLRDYVVPCLVSDPSGCVEGVVFRGLTPDQIARLDLYEGAWGYTLAPTRVDAATPLRDVYVYLPPAQGVAPDGPWSFADWQSEHEKPAVDTAIELFSHDPLPDPELLRQTWHMMESRAWAKHRAVAAPQTRRYAPDPGDVAIHKLRPPVGNFFRMQSMNVSHSTFQGTRTDPLRREVFVGVDAVILLPYDPVRDKVLLVEQVRMGPVIRRDPNPWMLEAVAGMVDARETPEAAGCREATEEAGVTLQHLEPAGSYYPSPGGTTDYFYTYVGLCDLPMTETYLGGLSDEDEDLRLHPMGFDEAMALTTSGEIATGPLFHLLYWLAWHRDRLGQFL</sequence>
<dbReference type="PANTHER" id="PTHR11839">
    <property type="entry name" value="UDP/ADP-SUGAR PYROPHOSPHATASE"/>
    <property type="match status" value="1"/>
</dbReference>
<dbReference type="InterPro" id="IPR015797">
    <property type="entry name" value="NUDIX_hydrolase-like_dom_sf"/>
</dbReference>
<evidence type="ECO:0000256" key="4">
    <source>
        <dbReference type="ARBA" id="ARBA00013297"/>
    </source>
</evidence>
<comment type="cofactor">
    <cofactor evidence="1">
        <name>Mg(2+)</name>
        <dbReference type="ChEBI" id="CHEBI:18420"/>
    </cofactor>
</comment>
<evidence type="ECO:0000313" key="14">
    <source>
        <dbReference type="EMBL" id="WZC47841.1"/>
    </source>
</evidence>
<evidence type="ECO:0000256" key="5">
    <source>
        <dbReference type="ARBA" id="ARBA00022723"/>
    </source>
</evidence>
<feature type="domain" description="Nudix hydrolase" evidence="13">
    <location>
        <begin position="217"/>
        <end position="357"/>
    </location>
</feature>
<dbReference type="PROSITE" id="PS51462">
    <property type="entry name" value="NUDIX"/>
    <property type="match status" value="1"/>
</dbReference>
<proteinExistence type="inferred from homology"/>
<dbReference type="InterPro" id="IPR013024">
    <property type="entry name" value="GGCT-like"/>
</dbReference>
<dbReference type="SUPFAM" id="SSF55811">
    <property type="entry name" value="Nudix"/>
    <property type="match status" value="1"/>
</dbReference>
<dbReference type="EMBL" id="CP150951">
    <property type="protein sequence ID" value="WZC47841.1"/>
    <property type="molecule type" value="Genomic_DNA"/>
</dbReference>
<dbReference type="InterPro" id="IPR036568">
    <property type="entry name" value="GGCT-like_sf"/>
</dbReference>
<evidence type="ECO:0000256" key="6">
    <source>
        <dbReference type="ARBA" id="ARBA00022801"/>
    </source>
</evidence>
<keyword evidence="15" id="KW-1185">Reference proteome</keyword>
<comment type="similarity">
    <text evidence="2">Belongs to the Nudix hydrolase family. NudF subfamily.</text>
</comment>
<dbReference type="Proteomes" id="UP001440612">
    <property type="component" value="Chromosome"/>
</dbReference>
<dbReference type="SUPFAM" id="SSF110857">
    <property type="entry name" value="Gamma-glutamyl cyclotransferase-like"/>
    <property type="match status" value="1"/>
</dbReference>
<evidence type="ECO:0000259" key="13">
    <source>
        <dbReference type="PROSITE" id="PS51462"/>
    </source>
</evidence>
<name>A0ABZ2V0F0_9RHOB</name>
<dbReference type="Gene3D" id="3.10.490.10">
    <property type="entry name" value="Gamma-glutamyl cyclotransferase-like"/>
    <property type="match status" value="1"/>
</dbReference>
<dbReference type="CDD" id="cd06661">
    <property type="entry name" value="GGCT_like"/>
    <property type="match status" value="1"/>
</dbReference>
<evidence type="ECO:0000256" key="7">
    <source>
        <dbReference type="ARBA" id="ARBA00022842"/>
    </source>
</evidence>
<evidence type="ECO:0000256" key="9">
    <source>
        <dbReference type="ARBA" id="ARBA00030162"/>
    </source>
</evidence>
<dbReference type="Gene3D" id="3.90.79.10">
    <property type="entry name" value="Nucleoside Triphosphate Pyrophosphohydrolase"/>
    <property type="match status" value="1"/>
</dbReference>
<dbReference type="EC" id="3.6.1.13" evidence="3"/>
<accession>A0ABZ2V0F0</accession>
<organism evidence="14 15">
    <name type="scientific">Yoonia phaeophyticola</name>
    <dbReference type="NCBI Taxonomy" id="3137369"/>
    <lineage>
        <taxon>Bacteria</taxon>
        <taxon>Pseudomonadati</taxon>
        <taxon>Pseudomonadota</taxon>
        <taxon>Alphaproteobacteria</taxon>
        <taxon>Rhodobacterales</taxon>
        <taxon>Paracoccaceae</taxon>
        <taxon>Yoonia</taxon>
    </lineage>
</organism>
<evidence type="ECO:0000256" key="3">
    <source>
        <dbReference type="ARBA" id="ARBA00012453"/>
    </source>
</evidence>
<evidence type="ECO:0000256" key="11">
    <source>
        <dbReference type="ARBA" id="ARBA00033056"/>
    </source>
</evidence>
<keyword evidence="6" id="KW-0378">Hydrolase</keyword>
<evidence type="ECO:0000256" key="10">
    <source>
        <dbReference type="ARBA" id="ARBA00030308"/>
    </source>
</evidence>
<dbReference type="RefSeq" id="WP_341365961.1">
    <property type="nucleotide sequence ID" value="NZ_CP150951.2"/>
</dbReference>
<dbReference type="InterPro" id="IPR004385">
    <property type="entry name" value="NDP_pyrophosphatase"/>
</dbReference>
<evidence type="ECO:0000256" key="2">
    <source>
        <dbReference type="ARBA" id="ARBA00007482"/>
    </source>
</evidence>
<protein>
    <recommendedName>
        <fullName evidence="4">ADP-ribose pyrophosphatase</fullName>
        <ecNumber evidence="3">3.6.1.13</ecNumber>
    </recommendedName>
    <alternativeName>
        <fullName evidence="9">ADP-ribose diphosphatase</fullName>
    </alternativeName>
    <alternativeName>
        <fullName evidence="11">ADP-ribose phosphohydrolase</fullName>
    </alternativeName>
    <alternativeName>
        <fullName evidence="10">Adenosine diphosphoribose pyrophosphatase</fullName>
    </alternativeName>
</protein>
<evidence type="ECO:0000313" key="15">
    <source>
        <dbReference type="Proteomes" id="UP001440612"/>
    </source>
</evidence>
<dbReference type="InterPro" id="IPR009288">
    <property type="entry name" value="AIG2-like_dom"/>
</dbReference>
<keyword evidence="7" id="KW-0460">Magnesium</keyword>